<dbReference type="RefSeq" id="WP_221457439.1">
    <property type="nucleotide sequence ID" value="NZ_JACHLY010000001.1"/>
</dbReference>
<name>A0A841E8C3_9ACTN</name>
<evidence type="ECO:0000313" key="2">
    <source>
        <dbReference type="Proteomes" id="UP000578077"/>
    </source>
</evidence>
<reference evidence="1 2" key="1">
    <citation type="submission" date="2020-08" db="EMBL/GenBank/DDBJ databases">
        <title>Sequencing the genomes of 1000 actinobacteria strains.</title>
        <authorList>
            <person name="Klenk H.-P."/>
        </authorList>
    </citation>
    <scope>NUCLEOTIDE SEQUENCE [LARGE SCALE GENOMIC DNA]</scope>
    <source>
        <strain evidence="1 2">DSM 44593</strain>
    </source>
</reference>
<gene>
    <name evidence="1" type="ORF">HNR25_001104</name>
</gene>
<evidence type="ECO:0000313" key="1">
    <source>
        <dbReference type="EMBL" id="MBB5997353.1"/>
    </source>
</evidence>
<comment type="caution">
    <text evidence="1">The sequence shown here is derived from an EMBL/GenBank/DDBJ whole genome shotgun (WGS) entry which is preliminary data.</text>
</comment>
<dbReference type="AlphaFoldDB" id="A0A841E8C3"/>
<proteinExistence type="predicted"/>
<accession>A0A841E8C3</accession>
<dbReference type="Proteomes" id="UP000578077">
    <property type="component" value="Unassembled WGS sequence"/>
</dbReference>
<sequence>MGLTSVPAAAHTLHSAVTSSVGCGWDGDYEVLEHSDVTAFGERLGRVYLLWNDAGTRSGHNCVVTRKFGVAHGTASYASAALGVQGRDNPPADHDDDYGHYSAVTDWARGHCVNYRGWVEHPETGAMGIGGDQSWQYCS</sequence>
<protein>
    <submittedName>
        <fullName evidence="1">Uncharacterized protein</fullName>
    </submittedName>
</protein>
<organism evidence="1 2">
    <name type="scientific">Streptomonospora salina</name>
    <dbReference type="NCBI Taxonomy" id="104205"/>
    <lineage>
        <taxon>Bacteria</taxon>
        <taxon>Bacillati</taxon>
        <taxon>Actinomycetota</taxon>
        <taxon>Actinomycetes</taxon>
        <taxon>Streptosporangiales</taxon>
        <taxon>Nocardiopsidaceae</taxon>
        <taxon>Streptomonospora</taxon>
    </lineage>
</organism>
<keyword evidence="2" id="KW-1185">Reference proteome</keyword>
<dbReference type="EMBL" id="JACHLY010000001">
    <property type="protein sequence ID" value="MBB5997353.1"/>
    <property type="molecule type" value="Genomic_DNA"/>
</dbReference>